<gene>
    <name evidence="1" type="ORF">S01H1_82575</name>
</gene>
<accession>X0YVT0</accession>
<proteinExistence type="predicted"/>
<reference evidence="1" key="1">
    <citation type="journal article" date="2014" name="Front. Microbiol.">
        <title>High frequency of phylogenetically diverse reductive dehalogenase-homologous genes in deep subseafloor sedimentary metagenomes.</title>
        <authorList>
            <person name="Kawai M."/>
            <person name="Futagami T."/>
            <person name="Toyoda A."/>
            <person name="Takaki Y."/>
            <person name="Nishi S."/>
            <person name="Hori S."/>
            <person name="Arai W."/>
            <person name="Tsubouchi T."/>
            <person name="Morono Y."/>
            <person name="Uchiyama I."/>
            <person name="Ito T."/>
            <person name="Fujiyama A."/>
            <person name="Inagaki F."/>
            <person name="Takami H."/>
        </authorList>
    </citation>
    <scope>NUCLEOTIDE SEQUENCE</scope>
    <source>
        <strain evidence="1">Expedition CK06-06</strain>
    </source>
</reference>
<sequence>MLESSLLKKTNVLILGSAPMAKEAAHWSKPKTASIVAINNAWQVRPDWDYLIHSGDFAPERLPENISPHQQMHSYQDYVSRQNRFGG</sequence>
<dbReference type="AlphaFoldDB" id="X0YVT0"/>
<name>X0YVT0_9ZZZZ</name>
<dbReference type="EMBL" id="BARS01055993">
    <property type="protein sequence ID" value="GAG50742.1"/>
    <property type="molecule type" value="Genomic_DNA"/>
</dbReference>
<organism evidence="1">
    <name type="scientific">marine sediment metagenome</name>
    <dbReference type="NCBI Taxonomy" id="412755"/>
    <lineage>
        <taxon>unclassified sequences</taxon>
        <taxon>metagenomes</taxon>
        <taxon>ecological metagenomes</taxon>
    </lineage>
</organism>
<feature type="non-terminal residue" evidence="1">
    <location>
        <position position="87"/>
    </location>
</feature>
<protein>
    <submittedName>
        <fullName evidence="1">Uncharacterized protein</fullName>
    </submittedName>
</protein>
<comment type="caution">
    <text evidence="1">The sequence shown here is derived from an EMBL/GenBank/DDBJ whole genome shotgun (WGS) entry which is preliminary data.</text>
</comment>
<evidence type="ECO:0000313" key="1">
    <source>
        <dbReference type="EMBL" id="GAG50742.1"/>
    </source>
</evidence>